<reference evidence="1 2" key="1">
    <citation type="submission" date="2020-08" db="EMBL/GenBank/DDBJ databases">
        <title>Genomic Encyclopedia of Type Strains, Phase IV (KMG-IV): sequencing the most valuable type-strain genomes for metagenomic binning, comparative biology and taxonomic classification.</title>
        <authorList>
            <person name="Goeker M."/>
        </authorList>
    </citation>
    <scope>NUCLEOTIDE SEQUENCE [LARGE SCALE GENOMIC DNA]</scope>
    <source>
        <strain evidence="1 2">DSM 4491</strain>
    </source>
</reference>
<gene>
    <name evidence="1" type="ORF">HNR55_000940</name>
</gene>
<keyword evidence="2" id="KW-1185">Reference proteome</keyword>
<name>A0A841QDR7_9PROT</name>
<evidence type="ECO:0000313" key="2">
    <source>
        <dbReference type="Proteomes" id="UP000578000"/>
    </source>
</evidence>
<protein>
    <submittedName>
        <fullName evidence="1">Uncharacterized protein</fullName>
    </submittedName>
</protein>
<accession>A0A841QDR7</accession>
<dbReference type="AlphaFoldDB" id="A0A841QDR7"/>
<organism evidence="1 2">
    <name type="scientific">Acetobacter lovaniensis</name>
    <dbReference type="NCBI Taxonomy" id="104100"/>
    <lineage>
        <taxon>Bacteria</taxon>
        <taxon>Pseudomonadati</taxon>
        <taxon>Pseudomonadota</taxon>
        <taxon>Alphaproteobacteria</taxon>
        <taxon>Acetobacterales</taxon>
        <taxon>Acetobacteraceae</taxon>
        <taxon>Acetobacter</taxon>
    </lineage>
</organism>
<evidence type="ECO:0000313" key="1">
    <source>
        <dbReference type="EMBL" id="MBB6456373.1"/>
    </source>
</evidence>
<dbReference type="EMBL" id="JACHIE010000002">
    <property type="protein sequence ID" value="MBB6456373.1"/>
    <property type="molecule type" value="Genomic_DNA"/>
</dbReference>
<dbReference type="RefSeq" id="WP_166111991.1">
    <property type="nucleotide sequence ID" value="NZ_BAABDB010000005.1"/>
</dbReference>
<comment type="caution">
    <text evidence="1">The sequence shown here is derived from an EMBL/GenBank/DDBJ whole genome shotgun (WGS) entry which is preliminary data.</text>
</comment>
<proteinExistence type="predicted"/>
<dbReference type="Proteomes" id="UP000578000">
    <property type="component" value="Unassembled WGS sequence"/>
</dbReference>
<sequence>MSAQLHPQFDIEKDIYTEIIRPFLLESIEVLASVVGNTDIAGRRHFIDMIYHDTNRRGAFALKLATAVMYEVGKISPPDAGAVAGCIVQLSPDLGIGTISTGQLLYASALYDNNKVSYSDLNIASYNDNTANTSLGFQVGEYLAANCIASWTCMLSVNLEYDVSGILCPGGRESKNVINQLFFYGCIESINVLSGVSSVFDKIYKQVKIISARI</sequence>